<dbReference type="eggNOG" id="COG1512">
    <property type="taxonomic scope" value="Bacteria"/>
</dbReference>
<evidence type="ECO:0000313" key="3">
    <source>
        <dbReference type="EMBL" id="CEN37087.1"/>
    </source>
</evidence>
<reference evidence="4" key="1">
    <citation type="submission" date="2015-01" db="EMBL/GenBank/DDBJ databases">
        <authorList>
            <person name="MANFREDI Pablo"/>
        </authorList>
    </citation>
    <scope>NUCLEOTIDE SEQUENCE [LARGE SCALE GENOMIC DNA]</scope>
    <source>
        <strain evidence="4">Ccyn2B</strain>
    </source>
</reference>
<protein>
    <recommendedName>
        <fullName evidence="2">TPM domain-containing protein</fullName>
    </recommendedName>
</protein>
<name>A0A0B7HGR2_9FLAO</name>
<evidence type="ECO:0000313" key="4">
    <source>
        <dbReference type="Proteomes" id="UP000038055"/>
    </source>
</evidence>
<dbReference type="Proteomes" id="UP000038055">
    <property type="component" value="Unassembled WGS sequence"/>
</dbReference>
<sequence>MKKLYYCIILLFAIQPLLLAQVPKLKNPNEAVQDYANVLSNQERMLLNAKLAHYADSTSTGIVIAIVPTTNDDVNFQAAEILSEWKIGQKGKDNGVLILMASEQRKVAISTGYGVEEYLTDALSKQIITQDMIPHFRQGNYYAGFDSATTSIMQVLSGTYKNDITSTQGIPFSVIVIFGIAMLLLIIALSKGGKGGNNSRGGGGFDLFDMIILSSMGRNSGGFGGGFGGGGSSGGFGGFGGGMGGGGGASGSW</sequence>
<dbReference type="Pfam" id="PF04536">
    <property type="entry name" value="TPM_phosphatase"/>
    <property type="match status" value="1"/>
</dbReference>
<feature type="domain" description="TPM" evidence="2">
    <location>
        <begin position="32"/>
        <end position="154"/>
    </location>
</feature>
<feature type="transmembrane region" description="Helical" evidence="1">
    <location>
        <begin position="170"/>
        <end position="190"/>
    </location>
</feature>
<accession>A0A0B7HGR2</accession>
<dbReference type="EMBL" id="CDOD01000034">
    <property type="protein sequence ID" value="CEN37087.1"/>
    <property type="molecule type" value="Genomic_DNA"/>
</dbReference>
<proteinExistence type="predicted"/>
<keyword evidence="4" id="KW-1185">Reference proteome</keyword>
<keyword evidence="1" id="KW-1133">Transmembrane helix</keyword>
<dbReference type="PANTHER" id="PTHR30373:SF2">
    <property type="entry name" value="UPF0603 PROTEIN YGCG"/>
    <property type="match status" value="1"/>
</dbReference>
<gene>
    <name evidence="3" type="ORF">CCYN2B_40005</name>
</gene>
<keyword evidence="1" id="KW-0812">Transmembrane</keyword>
<dbReference type="AlphaFoldDB" id="A0A0B7HGR2"/>
<dbReference type="InterPro" id="IPR007621">
    <property type="entry name" value="TPM_dom"/>
</dbReference>
<keyword evidence="1" id="KW-0472">Membrane</keyword>
<dbReference type="STRING" id="28189.CCYN74_70006"/>
<dbReference type="Gene3D" id="3.10.310.50">
    <property type="match status" value="1"/>
</dbReference>
<organism evidence="3 4">
    <name type="scientific">Capnocytophaga cynodegmi</name>
    <dbReference type="NCBI Taxonomy" id="28189"/>
    <lineage>
        <taxon>Bacteria</taxon>
        <taxon>Pseudomonadati</taxon>
        <taxon>Bacteroidota</taxon>
        <taxon>Flavobacteriia</taxon>
        <taxon>Flavobacteriales</taxon>
        <taxon>Flavobacteriaceae</taxon>
        <taxon>Capnocytophaga</taxon>
    </lineage>
</organism>
<evidence type="ECO:0000259" key="2">
    <source>
        <dbReference type="Pfam" id="PF04536"/>
    </source>
</evidence>
<dbReference type="RefSeq" id="WP_041992915.1">
    <property type="nucleotide sequence ID" value="NZ_CDOD01000034.1"/>
</dbReference>
<dbReference type="PANTHER" id="PTHR30373">
    <property type="entry name" value="UPF0603 PROTEIN YGCG"/>
    <property type="match status" value="1"/>
</dbReference>
<evidence type="ECO:0000256" key="1">
    <source>
        <dbReference type="SAM" id="Phobius"/>
    </source>
</evidence>